<dbReference type="SUPFAM" id="SSF47090">
    <property type="entry name" value="PGBD-like"/>
    <property type="match status" value="1"/>
</dbReference>
<dbReference type="Proteomes" id="UP000322454">
    <property type="component" value="Unassembled WGS sequence"/>
</dbReference>
<dbReference type="Pfam" id="PF01471">
    <property type="entry name" value="PG_binding_1"/>
    <property type="match status" value="1"/>
</dbReference>
<evidence type="ECO:0000313" key="3">
    <source>
        <dbReference type="Proteomes" id="UP000322454"/>
    </source>
</evidence>
<organism evidence="2 3">
    <name type="scientific">Candidatus Acidulodesulfobacterium acidiphilum</name>
    <dbReference type="NCBI Taxonomy" id="2597224"/>
    <lineage>
        <taxon>Bacteria</taxon>
        <taxon>Deltaproteobacteria</taxon>
        <taxon>Candidatus Acidulodesulfobacterales</taxon>
        <taxon>Candidatus Acidulodesulfobacterium</taxon>
    </lineage>
</organism>
<dbReference type="EMBL" id="SHMQ01000004">
    <property type="protein sequence ID" value="RZV40092.1"/>
    <property type="molecule type" value="Genomic_DNA"/>
</dbReference>
<evidence type="ECO:0000259" key="1">
    <source>
        <dbReference type="Pfam" id="PF01471"/>
    </source>
</evidence>
<name>A0A520XFW7_9DELT</name>
<sequence length="70" mass="7260">MAVKKAVKTVSSATVKAVQQALAKDGFFKGKVDGMIGPVTTNAVKAFQKKNGLKADGIIGPMTLKKLGVK</sequence>
<dbReference type="InterPro" id="IPR036366">
    <property type="entry name" value="PGBDSf"/>
</dbReference>
<reference evidence="2 3" key="1">
    <citation type="submission" date="2019-01" db="EMBL/GenBank/DDBJ databases">
        <title>Insights into ecological role of a new deltaproteobacterial order Candidatus Sinidesulfobacterales (Sva0485) by metagenomics and metatranscriptomics.</title>
        <authorList>
            <person name="Tan S."/>
            <person name="Liu J."/>
            <person name="Fang Y."/>
            <person name="Hedlund B."/>
            <person name="Lian Z.-H."/>
            <person name="Huang L.-Y."/>
            <person name="Li J.-T."/>
            <person name="Huang L.-N."/>
            <person name="Li W.-J."/>
            <person name="Jiang H.-C."/>
            <person name="Dong H.-L."/>
            <person name="Shu W.-S."/>
        </authorList>
    </citation>
    <scope>NUCLEOTIDE SEQUENCE [LARGE SCALE GENOMIC DNA]</scope>
    <source>
        <strain evidence="2">AP4</strain>
    </source>
</reference>
<protein>
    <submittedName>
        <fullName evidence="2">Peptidoglycan-binding protein</fullName>
    </submittedName>
</protein>
<dbReference type="AlphaFoldDB" id="A0A520XFW7"/>
<evidence type="ECO:0000313" key="2">
    <source>
        <dbReference type="EMBL" id="RZV40092.1"/>
    </source>
</evidence>
<dbReference type="Gene3D" id="1.10.101.10">
    <property type="entry name" value="PGBD-like superfamily/PGBD"/>
    <property type="match status" value="1"/>
</dbReference>
<dbReference type="InterPro" id="IPR036365">
    <property type="entry name" value="PGBD-like_sf"/>
</dbReference>
<feature type="domain" description="Peptidoglycan binding-like" evidence="1">
    <location>
        <begin position="12"/>
        <end position="67"/>
    </location>
</feature>
<accession>A0A520XFW7</accession>
<gene>
    <name evidence="2" type="ORF">EVJ48_02565</name>
</gene>
<comment type="caution">
    <text evidence="2">The sequence shown here is derived from an EMBL/GenBank/DDBJ whole genome shotgun (WGS) entry which is preliminary data.</text>
</comment>
<proteinExistence type="predicted"/>
<dbReference type="InterPro" id="IPR002477">
    <property type="entry name" value="Peptidoglycan-bd-like"/>
</dbReference>